<proteinExistence type="predicted"/>
<feature type="domain" description="Methyltransferase type 11" evidence="2">
    <location>
        <begin position="87"/>
        <end position="130"/>
    </location>
</feature>
<feature type="compositionally biased region" description="Basic and acidic residues" evidence="1">
    <location>
        <begin position="258"/>
        <end position="268"/>
    </location>
</feature>
<reference evidence="3" key="1">
    <citation type="submission" date="2022-06" db="EMBL/GenBank/DDBJ databases">
        <title>Isolation and Genomics of Futiania mangrovii gen. nov., sp. nov., a Rare and Metabolically-versatile member in the Class Alphaproteobacteria.</title>
        <authorList>
            <person name="Liu L."/>
            <person name="Huang W.-C."/>
            <person name="Pan J."/>
            <person name="Li J."/>
            <person name="Huang Y."/>
            <person name="Du H."/>
            <person name="Liu Y."/>
            <person name="Li M."/>
        </authorList>
    </citation>
    <scope>NUCLEOTIDE SEQUENCE</scope>
    <source>
        <strain evidence="3">FT118</strain>
    </source>
</reference>
<dbReference type="InterPro" id="IPR013216">
    <property type="entry name" value="Methyltransf_11"/>
</dbReference>
<dbReference type="SUPFAM" id="SSF53335">
    <property type="entry name" value="S-adenosyl-L-methionine-dependent methyltransferases"/>
    <property type="match status" value="1"/>
</dbReference>
<feature type="region of interest" description="Disordered" evidence="1">
    <location>
        <begin position="238"/>
        <end position="268"/>
    </location>
</feature>
<evidence type="ECO:0000259" key="2">
    <source>
        <dbReference type="Pfam" id="PF08241"/>
    </source>
</evidence>
<sequence>MHLDVIDLMAFYRTPLGLIARAQLRRKVRGMWPRVKGESVLGLGFATPLLRPFRDEAVRVMALMPAAQGVFHWPPEGRNCTALVEETRLPLHDASVERVLLLHAVETADQAPALLSEVWRVLTAGGEAIIIVPNRRGLWARAETTPFGYGRPFSRGQLDRLLRDAQLAVEAWDTILYVPPTRLRMVLRSAAAWEGAGQRLWPAFGGLHVVRVTKQVYARRPRGTPATARRPVIAIPGLAAPQPMPTPRSAAGEEEDGLFAREVHMAPR</sequence>
<dbReference type="Pfam" id="PF08241">
    <property type="entry name" value="Methyltransf_11"/>
    <property type="match status" value="1"/>
</dbReference>
<evidence type="ECO:0000313" key="3">
    <source>
        <dbReference type="EMBL" id="MCP1336333.1"/>
    </source>
</evidence>
<dbReference type="AlphaFoldDB" id="A0A9J6PB07"/>
<protein>
    <submittedName>
        <fullName evidence="3">Class I SAM-dependent methyltransferase</fullName>
    </submittedName>
</protein>
<dbReference type="EMBL" id="JAMZFT010000002">
    <property type="protein sequence ID" value="MCP1336333.1"/>
    <property type="molecule type" value="Genomic_DNA"/>
</dbReference>
<name>A0A9J6PB07_9PROT</name>
<evidence type="ECO:0000313" key="4">
    <source>
        <dbReference type="Proteomes" id="UP001055804"/>
    </source>
</evidence>
<dbReference type="GO" id="GO:0032259">
    <property type="term" value="P:methylation"/>
    <property type="evidence" value="ECO:0007669"/>
    <property type="project" value="UniProtKB-KW"/>
</dbReference>
<evidence type="ECO:0000256" key="1">
    <source>
        <dbReference type="SAM" id="MobiDB-lite"/>
    </source>
</evidence>
<keyword evidence="4" id="KW-1185">Reference proteome</keyword>
<gene>
    <name evidence="3" type="ORF">NJQ99_07950</name>
</gene>
<organism evidence="3 4">
    <name type="scientific">Futiania mangrovi</name>
    <dbReference type="NCBI Taxonomy" id="2959716"/>
    <lineage>
        <taxon>Bacteria</taxon>
        <taxon>Pseudomonadati</taxon>
        <taxon>Pseudomonadota</taxon>
        <taxon>Alphaproteobacteria</taxon>
        <taxon>Futianiales</taxon>
        <taxon>Futianiaceae</taxon>
        <taxon>Futiania</taxon>
    </lineage>
</organism>
<comment type="caution">
    <text evidence="3">The sequence shown here is derived from an EMBL/GenBank/DDBJ whole genome shotgun (WGS) entry which is preliminary data.</text>
</comment>
<keyword evidence="3" id="KW-0489">Methyltransferase</keyword>
<dbReference type="Proteomes" id="UP001055804">
    <property type="component" value="Unassembled WGS sequence"/>
</dbReference>
<keyword evidence="3" id="KW-0808">Transferase</keyword>
<accession>A0A9J6PB07</accession>
<dbReference type="GO" id="GO:0008757">
    <property type="term" value="F:S-adenosylmethionine-dependent methyltransferase activity"/>
    <property type="evidence" value="ECO:0007669"/>
    <property type="project" value="InterPro"/>
</dbReference>
<dbReference type="InterPro" id="IPR029063">
    <property type="entry name" value="SAM-dependent_MTases_sf"/>
</dbReference>
<dbReference type="Gene3D" id="3.40.50.150">
    <property type="entry name" value="Vaccinia Virus protein VP39"/>
    <property type="match status" value="1"/>
</dbReference>
<dbReference type="RefSeq" id="WP_269332298.1">
    <property type="nucleotide sequence ID" value="NZ_JAMZFT010000002.1"/>
</dbReference>